<feature type="active site" description="Charge relay system" evidence="5">
    <location>
        <position position="456"/>
    </location>
</feature>
<reference evidence="8" key="2">
    <citation type="submission" date="2020-09" db="EMBL/GenBank/DDBJ databases">
        <authorList>
            <person name="Sun Q."/>
            <person name="Zhou Y."/>
        </authorList>
    </citation>
    <scope>NUCLEOTIDE SEQUENCE</scope>
    <source>
        <strain evidence="8">CGMCC 1.12506</strain>
    </source>
</reference>
<evidence type="ECO:0000256" key="4">
    <source>
        <dbReference type="ARBA" id="ARBA00022825"/>
    </source>
</evidence>
<dbReference type="InterPro" id="IPR000209">
    <property type="entry name" value="Peptidase_S8/S53_dom"/>
</dbReference>
<dbReference type="Pfam" id="PF00082">
    <property type="entry name" value="Peptidase_S8"/>
    <property type="match status" value="1"/>
</dbReference>
<dbReference type="PANTHER" id="PTHR43399:SF4">
    <property type="entry name" value="CELL WALL-ASSOCIATED PROTEASE"/>
    <property type="match status" value="1"/>
</dbReference>
<accession>A0A916XYM6</accession>
<dbReference type="SUPFAM" id="SSF52743">
    <property type="entry name" value="Subtilisin-like"/>
    <property type="match status" value="1"/>
</dbReference>
<evidence type="ECO:0000313" key="9">
    <source>
        <dbReference type="Proteomes" id="UP000625735"/>
    </source>
</evidence>
<reference evidence="8" key="1">
    <citation type="journal article" date="2014" name="Int. J. Syst. Evol. Microbiol.">
        <title>Complete genome sequence of Corynebacterium casei LMG S-19264T (=DSM 44701T), isolated from a smear-ripened cheese.</title>
        <authorList>
            <consortium name="US DOE Joint Genome Institute (JGI-PGF)"/>
            <person name="Walter F."/>
            <person name="Albersmeier A."/>
            <person name="Kalinowski J."/>
            <person name="Ruckert C."/>
        </authorList>
    </citation>
    <scope>NUCLEOTIDE SEQUENCE</scope>
    <source>
        <strain evidence="8">CGMCC 1.12506</strain>
    </source>
</reference>
<protein>
    <submittedName>
        <fullName evidence="8">Peptidase S8</fullName>
    </submittedName>
</protein>
<comment type="similarity">
    <text evidence="1 5">Belongs to the peptidase S8 family.</text>
</comment>
<dbReference type="Gene3D" id="3.40.50.200">
    <property type="entry name" value="Peptidase S8/S53 domain"/>
    <property type="match status" value="2"/>
</dbReference>
<dbReference type="InterPro" id="IPR036852">
    <property type="entry name" value="Peptidase_S8/S53_dom_sf"/>
</dbReference>
<evidence type="ECO:0000313" key="8">
    <source>
        <dbReference type="EMBL" id="GGD22004.1"/>
    </source>
</evidence>
<dbReference type="AlphaFoldDB" id="A0A916XYM6"/>
<dbReference type="CDD" id="cd07483">
    <property type="entry name" value="Peptidases_S8_Subtilisin_Novo-like"/>
    <property type="match status" value="1"/>
</dbReference>
<organism evidence="8 9">
    <name type="scientific">Flavobacterium orientale</name>
    <dbReference type="NCBI Taxonomy" id="1756020"/>
    <lineage>
        <taxon>Bacteria</taxon>
        <taxon>Pseudomonadati</taxon>
        <taxon>Bacteroidota</taxon>
        <taxon>Flavobacteriia</taxon>
        <taxon>Flavobacteriales</taxon>
        <taxon>Flavobacteriaceae</taxon>
        <taxon>Flavobacterium</taxon>
    </lineage>
</organism>
<dbReference type="PROSITE" id="PS00138">
    <property type="entry name" value="SUBTILASE_SER"/>
    <property type="match status" value="1"/>
</dbReference>
<dbReference type="GO" id="GO:0006508">
    <property type="term" value="P:proteolysis"/>
    <property type="evidence" value="ECO:0007669"/>
    <property type="project" value="UniProtKB-KW"/>
</dbReference>
<sequence length="532" mass="58421">MNSIKLIISLGVASLFLAGCSASKSSFANLKPLTSETVPLKNGKISDAELLRWSHLDLIKDTIPGMSVDRAYEELLKNKKGQKVIVAVIDSGTDIEHEDLKGRVWTNAKEIPGNGIDDDNNGYVDDIHGWNFLGDVVNENLEMTRILKKGDDGSDTFKKAEKKFEEKKQEAMANKQQLDFILAADKAISEHLKKEDYTLEDVKSILTSNPTLGNYKMVMVQVLTRTPAEEFKKGIEEFKDYVYDQLNYHLNLEYDGRKLLGDNAEDFSSKFYGNNQVWGPDKKHALHGTHVAGIIAQVRGNNLGGDGVATNVEIMAIRAVPNGDEYDKDIALAIRYAADNGAKIINGSFGKGFSPQKEWVYEAIQYAASKDVLFVHAAGNDGEDLNVVESYPNDRVGEKEIANSFIKVGALDHDYGTKMVADFSNYGKKDVDVFAPGVKIYATIPDNEFKYEQGTSMASPNVAGVAALIRSYYPNLTAAQVKQILKDSGVAIDRTVIVGGEASNKALFTELSVSGKIVNAYNALLMADKMSK</sequence>
<dbReference type="EMBL" id="BMFG01000003">
    <property type="protein sequence ID" value="GGD22004.1"/>
    <property type="molecule type" value="Genomic_DNA"/>
</dbReference>
<dbReference type="Proteomes" id="UP000625735">
    <property type="component" value="Unassembled WGS sequence"/>
</dbReference>
<evidence type="ECO:0000256" key="3">
    <source>
        <dbReference type="ARBA" id="ARBA00022801"/>
    </source>
</evidence>
<feature type="active site" description="Charge relay system" evidence="5">
    <location>
        <position position="90"/>
    </location>
</feature>
<evidence type="ECO:0000256" key="5">
    <source>
        <dbReference type="PROSITE-ProRule" id="PRU01240"/>
    </source>
</evidence>
<dbReference type="InterPro" id="IPR015500">
    <property type="entry name" value="Peptidase_S8_subtilisin-rel"/>
</dbReference>
<proteinExistence type="inferred from homology"/>
<dbReference type="PROSITE" id="PS51892">
    <property type="entry name" value="SUBTILASE"/>
    <property type="match status" value="1"/>
</dbReference>
<name>A0A916XYM6_9FLAO</name>
<dbReference type="InterPro" id="IPR034080">
    <property type="entry name" value="Protease_P7-like_dom"/>
</dbReference>
<dbReference type="InterPro" id="IPR023828">
    <property type="entry name" value="Peptidase_S8_Ser-AS"/>
</dbReference>
<keyword evidence="3 5" id="KW-0378">Hydrolase</keyword>
<dbReference type="PRINTS" id="PR00723">
    <property type="entry name" value="SUBTILISIN"/>
</dbReference>
<keyword evidence="4 5" id="KW-0720">Serine protease</keyword>
<dbReference type="InterPro" id="IPR051048">
    <property type="entry name" value="Peptidase_S8/S53_subtilisin"/>
</dbReference>
<keyword evidence="6" id="KW-0732">Signal</keyword>
<evidence type="ECO:0000256" key="1">
    <source>
        <dbReference type="ARBA" id="ARBA00011073"/>
    </source>
</evidence>
<dbReference type="PROSITE" id="PS51257">
    <property type="entry name" value="PROKAR_LIPOPROTEIN"/>
    <property type="match status" value="1"/>
</dbReference>
<dbReference type="GO" id="GO:0004252">
    <property type="term" value="F:serine-type endopeptidase activity"/>
    <property type="evidence" value="ECO:0007669"/>
    <property type="project" value="UniProtKB-UniRule"/>
</dbReference>
<keyword evidence="9" id="KW-1185">Reference proteome</keyword>
<feature type="signal peptide" evidence="6">
    <location>
        <begin position="1"/>
        <end position="28"/>
    </location>
</feature>
<keyword evidence="2 5" id="KW-0645">Protease</keyword>
<comment type="caution">
    <text evidence="8">The sequence shown here is derived from an EMBL/GenBank/DDBJ whole genome shotgun (WGS) entry which is preliminary data.</text>
</comment>
<feature type="chain" id="PRO_5037456161" evidence="6">
    <location>
        <begin position="29"/>
        <end position="532"/>
    </location>
</feature>
<dbReference type="RefSeq" id="WP_188361482.1">
    <property type="nucleotide sequence ID" value="NZ_BMFG01000003.1"/>
</dbReference>
<dbReference type="PANTHER" id="PTHR43399">
    <property type="entry name" value="SUBTILISIN-RELATED"/>
    <property type="match status" value="1"/>
</dbReference>
<evidence type="ECO:0000256" key="6">
    <source>
        <dbReference type="SAM" id="SignalP"/>
    </source>
</evidence>
<dbReference type="InterPro" id="IPR017308">
    <property type="entry name" value="Pept_S8_subtilisin_bacteroid"/>
</dbReference>
<evidence type="ECO:0000259" key="7">
    <source>
        <dbReference type="Pfam" id="PF00082"/>
    </source>
</evidence>
<feature type="active site" description="Charge relay system" evidence="5">
    <location>
        <position position="287"/>
    </location>
</feature>
<dbReference type="PIRSF" id="PIRSF037892">
    <property type="entry name" value="Subtilisin_rel_SRU_0565"/>
    <property type="match status" value="1"/>
</dbReference>
<gene>
    <name evidence="8" type="ORF">GCM10011343_10470</name>
</gene>
<evidence type="ECO:0000256" key="2">
    <source>
        <dbReference type="ARBA" id="ARBA00022670"/>
    </source>
</evidence>
<feature type="domain" description="Peptidase S8/S53" evidence="7">
    <location>
        <begin position="81"/>
        <end position="488"/>
    </location>
</feature>